<dbReference type="SUPFAM" id="SSF52172">
    <property type="entry name" value="CheY-like"/>
    <property type="match status" value="1"/>
</dbReference>
<dbReference type="Pfam" id="PF00072">
    <property type="entry name" value="Response_reg"/>
    <property type="match status" value="1"/>
</dbReference>
<evidence type="ECO:0000313" key="4">
    <source>
        <dbReference type="Proteomes" id="UP001597361"/>
    </source>
</evidence>
<proteinExistence type="predicted"/>
<dbReference type="InterPro" id="IPR011006">
    <property type="entry name" value="CheY-like_superfamily"/>
</dbReference>
<keyword evidence="1" id="KW-0597">Phosphoprotein</keyword>
<evidence type="ECO:0000259" key="2">
    <source>
        <dbReference type="PROSITE" id="PS50110"/>
    </source>
</evidence>
<dbReference type="RefSeq" id="WP_376887999.1">
    <property type="nucleotide sequence ID" value="NZ_JBHUHR010000045.1"/>
</dbReference>
<evidence type="ECO:0000313" key="3">
    <source>
        <dbReference type="EMBL" id="MFD2036706.1"/>
    </source>
</evidence>
<dbReference type="PANTHER" id="PTHR44520:SF2">
    <property type="entry name" value="RESPONSE REGULATOR RCP1"/>
    <property type="match status" value="1"/>
</dbReference>
<dbReference type="SMART" id="SM00448">
    <property type="entry name" value="REC"/>
    <property type="match status" value="1"/>
</dbReference>
<dbReference type="EMBL" id="JBHUHR010000045">
    <property type="protein sequence ID" value="MFD2036706.1"/>
    <property type="molecule type" value="Genomic_DNA"/>
</dbReference>
<sequence length="148" mass="17104">MNHQQIEILLAEDDRDDQLFFKKALQNIPMKLRIATVNDGAELLEYLNTSVDPFPHILFLDINLPKKNGMECLKEIRKKEKLKELSIAMYSSSTDQRNIEEAFVCGANIYITKPSKLENLHKALVKVLTVNWQYLTSGMDRDTFLMSI</sequence>
<accession>A0ABW4VSG8</accession>
<feature type="modified residue" description="4-aspartylphosphate" evidence="1">
    <location>
        <position position="61"/>
    </location>
</feature>
<reference evidence="4" key="1">
    <citation type="journal article" date="2019" name="Int. J. Syst. Evol. Microbiol.">
        <title>The Global Catalogue of Microorganisms (GCM) 10K type strain sequencing project: providing services to taxonomists for standard genome sequencing and annotation.</title>
        <authorList>
            <consortium name="The Broad Institute Genomics Platform"/>
            <consortium name="The Broad Institute Genome Sequencing Center for Infectious Disease"/>
            <person name="Wu L."/>
            <person name="Ma J."/>
        </authorList>
    </citation>
    <scope>NUCLEOTIDE SEQUENCE [LARGE SCALE GENOMIC DNA]</scope>
    <source>
        <strain evidence="4">CGMCC 1.15180</strain>
    </source>
</reference>
<dbReference type="Proteomes" id="UP001597361">
    <property type="component" value="Unassembled WGS sequence"/>
</dbReference>
<dbReference type="InterPro" id="IPR001789">
    <property type="entry name" value="Sig_transdc_resp-reg_receiver"/>
</dbReference>
<dbReference type="Gene3D" id="3.40.50.2300">
    <property type="match status" value="1"/>
</dbReference>
<evidence type="ECO:0000256" key="1">
    <source>
        <dbReference type="PROSITE-ProRule" id="PRU00169"/>
    </source>
</evidence>
<protein>
    <submittedName>
        <fullName evidence="3">Response regulator</fullName>
    </submittedName>
</protein>
<dbReference type="PROSITE" id="PS50110">
    <property type="entry name" value="RESPONSE_REGULATORY"/>
    <property type="match status" value="1"/>
</dbReference>
<organism evidence="3 4">
    <name type="scientific">Belliella marina</name>
    <dbReference type="NCBI Taxonomy" id="1644146"/>
    <lineage>
        <taxon>Bacteria</taxon>
        <taxon>Pseudomonadati</taxon>
        <taxon>Bacteroidota</taxon>
        <taxon>Cytophagia</taxon>
        <taxon>Cytophagales</taxon>
        <taxon>Cyclobacteriaceae</taxon>
        <taxon>Belliella</taxon>
    </lineage>
</organism>
<comment type="caution">
    <text evidence="3">The sequence shown here is derived from an EMBL/GenBank/DDBJ whole genome shotgun (WGS) entry which is preliminary data.</text>
</comment>
<feature type="domain" description="Response regulatory" evidence="2">
    <location>
        <begin position="7"/>
        <end position="128"/>
    </location>
</feature>
<keyword evidence="4" id="KW-1185">Reference proteome</keyword>
<dbReference type="InterPro" id="IPR052893">
    <property type="entry name" value="TCS_response_regulator"/>
</dbReference>
<dbReference type="PANTHER" id="PTHR44520">
    <property type="entry name" value="RESPONSE REGULATOR RCP1-RELATED"/>
    <property type="match status" value="1"/>
</dbReference>
<name>A0ABW4VSG8_9BACT</name>
<gene>
    <name evidence="3" type="ORF">ACFSKL_18015</name>
</gene>